<organism evidence="1 2">
    <name type="scientific">Daphnia pulex</name>
    <name type="common">Water flea</name>
    <dbReference type="NCBI Taxonomy" id="6669"/>
    <lineage>
        <taxon>Eukaryota</taxon>
        <taxon>Metazoa</taxon>
        <taxon>Ecdysozoa</taxon>
        <taxon>Arthropoda</taxon>
        <taxon>Crustacea</taxon>
        <taxon>Branchiopoda</taxon>
        <taxon>Diplostraca</taxon>
        <taxon>Cladocera</taxon>
        <taxon>Anomopoda</taxon>
        <taxon>Daphniidae</taxon>
        <taxon>Daphnia</taxon>
    </lineage>
</organism>
<dbReference type="AlphaFoldDB" id="E9I6A4"/>
<evidence type="ECO:0000313" key="1">
    <source>
        <dbReference type="EMBL" id="EFX60475.1"/>
    </source>
</evidence>
<reference evidence="1 2" key="1">
    <citation type="journal article" date="2011" name="Science">
        <title>The ecoresponsive genome of Daphnia pulex.</title>
        <authorList>
            <person name="Colbourne J.K."/>
            <person name="Pfrender M.E."/>
            <person name="Gilbert D."/>
            <person name="Thomas W.K."/>
            <person name="Tucker A."/>
            <person name="Oakley T.H."/>
            <person name="Tokishita S."/>
            <person name="Aerts A."/>
            <person name="Arnold G.J."/>
            <person name="Basu M.K."/>
            <person name="Bauer D.J."/>
            <person name="Caceres C.E."/>
            <person name="Carmel L."/>
            <person name="Casola C."/>
            <person name="Choi J.H."/>
            <person name="Detter J.C."/>
            <person name="Dong Q."/>
            <person name="Dusheyko S."/>
            <person name="Eads B.D."/>
            <person name="Frohlich T."/>
            <person name="Geiler-Samerotte K.A."/>
            <person name="Gerlach D."/>
            <person name="Hatcher P."/>
            <person name="Jogdeo S."/>
            <person name="Krijgsveld J."/>
            <person name="Kriventseva E.V."/>
            <person name="Kultz D."/>
            <person name="Laforsch C."/>
            <person name="Lindquist E."/>
            <person name="Lopez J."/>
            <person name="Manak J.R."/>
            <person name="Muller J."/>
            <person name="Pangilinan J."/>
            <person name="Patwardhan R.P."/>
            <person name="Pitluck S."/>
            <person name="Pritham E.J."/>
            <person name="Rechtsteiner A."/>
            <person name="Rho M."/>
            <person name="Rogozin I.B."/>
            <person name="Sakarya O."/>
            <person name="Salamov A."/>
            <person name="Schaack S."/>
            <person name="Shapiro H."/>
            <person name="Shiga Y."/>
            <person name="Skalitzky C."/>
            <person name="Smith Z."/>
            <person name="Souvorov A."/>
            <person name="Sung W."/>
            <person name="Tang Z."/>
            <person name="Tsuchiya D."/>
            <person name="Tu H."/>
            <person name="Vos H."/>
            <person name="Wang M."/>
            <person name="Wolf Y.I."/>
            <person name="Yamagata H."/>
            <person name="Yamada T."/>
            <person name="Ye Y."/>
            <person name="Shaw J.R."/>
            <person name="Andrews J."/>
            <person name="Crease T.J."/>
            <person name="Tang H."/>
            <person name="Lucas S.M."/>
            <person name="Robertson H.M."/>
            <person name="Bork P."/>
            <person name="Koonin E.V."/>
            <person name="Zdobnov E.M."/>
            <person name="Grigoriev I.V."/>
            <person name="Lynch M."/>
            <person name="Boore J.L."/>
        </authorList>
    </citation>
    <scope>NUCLEOTIDE SEQUENCE [LARGE SCALE GENOMIC DNA]</scope>
</reference>
<name>E9I6A4_DAPPU</name>
<sequence>MGSSQYWKLLWRWNEGALSNPHRISPGIELRYVKPQDLTAFLTERKNRVPAH</sequence>
<protein>
    <submittedName>
        <fullName evidence="1">Uncharacterized protein</fullName>
    </submittedName>
</protein>
<dbReference type="InParanoid" id="E9I6A4"/>
<proteinExistence type="predicted"/>
<dbReference type="HOGENOM" id="CLU_3089376_0_0_1"/>
<evidence type="ECO:0000313" key="2">
    <source>
        <dbReference type="Proteomes" id="UP000000305"/>
    </source>
</evidence>
<accession>E9I6A4</accession>
<dbReference type="EMBL" id="GL736310">
    <property type="protein sequence ID" value="EFX60475.1"/>
    <property type="molecule type" value="Genomic_DNA"/>
</dbReference>
<keyword evidence="2" id="KW-1185">Reference proteome</keyword>
<gene>
    <name evidence="1" type="ORF">DAPPUDRAFT_343548</name>
</gene>
<dbReference type="Proteomes" id="UP000000305">
    <property type="component" value="Unassembled WGS sequence"/>
</dbReference>
<dbReference type="KEGG" id="dpx:DAPPUDRAFT_343548"/>